<reference evidence="1" key="1">
    <citation type="submission" date="2013-12" db="EMBL/GenBank/DDBJ databases">
        <authorList>
            <person name="Aslett M."/>
        </authorList>
    </citation>
    <scope>NUCLEOTIDE SEQUENCE [LARGE SCALE GENOMIC DNA]</scope>
    <source>
        <strain evidence="1">Lindley</strain>
    </source>
</reference>
<accession>A0A183CJA2</accession>
<dbReference type="Proteomes" id="UP000050741">
    <property type="component" value="Unassembled WGS sequence"/>
</dbReference>
<organism evidence="1 2">
    <name type="scientific">Globodera pallida</name>
    <name type="common">Potato cyst nematode worm</name>
    <name type="synonym">Heterodera pallida</name>
    <dbReference type="NCBI Taxonomy" id="36090"/>
    <lineage>
        <taxon>Eukaryota</taxon>
        <taxon>Metazoa</taxon>
        <taxon>Ecdysozoa</taxon>
        <taxon>Nematoda</taxon>
        <taxon>Chromadorea</taxon>
        <taxon>Rhabditida</taxon>
        <taxon>Tylenchina</taxon>
        <taxon>Tylenchomorpha</taxon>
        <taxon>Tylenchoidea</taxon>
        <taxon>Heteroderidae</taxon>
        <taxon>Heteroderinae</taxon>
        <taxon>Globodera</taxon>
    </lineage>
</organism>
<dbReference type="WBParaSite" id="GPLIN_001295800">
    <property type="protein sequence ID" value="GPLIN_001295800"/>
    <property type="gene ID" value="GPLIN_001295800"/>
</dbReference>
<reference evidence="1" key="2">
    <citation type="submission" date="2014-05" db="EMBL/GenBank/DDBJ databases">
        <title>The genome and life-stage specific transcriptomes of Globodera pallida elucidate key aspects of plant parasitism by a cyst nematode.</title>
        <authorList>
            <person name="Cotton J.A."/>
            <person name="Lilley C.J."/>
            <person name="Jones L.M."/>
            <person name="Kikuchi T."/>
            <person name="Reid A.J."/>
            <person name="Thorpe P."/>
            <person name="Tsai I.J."/>
            <person name="Beasley H."/>
            <person name="Blok V."/>
            <person name="Cock P.J.A."/>
            <person name="Van den Akker S.E."/>
            <person name="Holroyd N."/>
            <person name="Hunt M."/>
            <person name="Mantelin S."/>
            <person name="Naghra H."/>
            <person name="Pain A."/>
            <person name="Palomares-Rius J.E."/>
            <person name="Zarowiecki M."/>
            <person name="Berriman M."/>
            <person name="Jones J.T."/>
            <person name="Urwin P.E."/>
        </authorList>
    </citation>
    <scope>NUCLEOTIDE SEQUENCE [LARGE SCALE GENOMIC DNA]</scope>
    <source>
        <strain evidence="1">Lindley</strain>
    </source>
</reference>
<evidence type="ECO:0000313" key="2">
    <source>
        <dbReference type="WBParaSite" id="GPLIN_001295800"/>
    </source>
</evidence>
<keyword evidence="1" id="KW-1185">Reference proteome</keyword>
<protein>
    <submittedName>
        <fullName evidence="2">C3H1-type domain-containing protein</fullName>
    </submittedName>
</protein>
<name>A0A183CJA2_GLOPA</name>
<reference evidence="2" key="3">
    <citation type="submission" date="2016-06" db="UniProtKB">
        <authorList>
            <consortium name="WormBaseParasite"/>
        </authorList>
    </citation>
    <scope>IDENTIFICATION</scope>
</reference>
<evidence type="ECO:0000313" key="1">
    <source>
        <dbReference type="Proteomes" id="UP000050741"/>
    </source>
</evidence>
<proteinExistence type="predicted"/>
<dbReference type="AlphaFoldDB" id="A0A183CJA2"/>
<sequence>MIRLPSEPSPFATVQCPFNTRANCRRPYCPFAHRIAAVNVEDHNAAGAAAVTAPVVTAAAGMSENALVADLHQQQVAAVLW</sequence>